<dbReference type="InterPro" id="IPR016047">
    <property type="entry name" value="M23ase_b-sheet_dom"/>
</dbReference>
<proteinExistence type="predicted"/>
<keyword evidence="2" id="KW-0472">Membrane</keyword>
<dbReference type="EMBL" id="JBAJEX010000007">
    <property type="protein sequence ID" value="MEO1767469.1"/>
    <property type="molecule type" value="Genomic_DNA"/>
</dbReference>
<sequence length="305" mass="33470">MNIIIVSDRLARSRTICLGRRDMTLLVAVVLGGMVLFAFLFSYLILFHLGDVRIPFVQHLILSAHQAEAEKNRLYLQQSLNAMAIKVGEMQAQMLRLDALGERLARMAGVRQEEFQFDRKPGQGGNPSSLPAHPVSLGEFAAEIEKLSRQLDDRAERLAVMESALSRERVRQSALPSAPPVPGGFFTSNFGWRIDPFTGLRALHEGVDFMAPIGAPILAAAGGIVVYSDYHPGYGNMIEIDHGNGLVSRYAHASKRLVKEGDVVLRGQKIGEVGNTGRSTGPHLHFEVLNRGVPQNPTRYLQPAG</sequence>
<reference evidence="4 5" key="1">
    <citation type="submission" date="2024-02" db="EMBL/GenBank/DDBJ databases">
        <title>New thermophilic sulfur-oxidizing bacteria from a hot springs of the Uzon caldera (Kamchatka, Russia).</title>
        <authorList>
            <person name="Dukat A.M."/>
            <person name="Elcheninov A.G."/>
            <person name="Frolov E.N."/>
        </authorList>
    </citation>
    <scope>NUCLEOTIDE SEQUENCE [LARGE SCALE GENOMIC DNA]</scope>
    <source>
        <strain evidence="4 5">AK1</strain>
    </source>
</reference>
<dbReference type="InterPro" id="IPR050570">
    <property type="entry name" value="Cell_wall_metabolism_enzyme"/>
</dbReference>
<organism evidence="4 5">
    <name type="scientific">Thiobacter aerophilum</name>
    <dbReference type="NCBI Taxonomy" id="3121275"/>
    <lineage>
        <taxon>Bacteria</taxon>
        <taxon>Pseudomonadati</taxon>
        <taxon>Pseudomonadota</taxon>
        <taxon>Betaproteobacteria</taxon>
        <taxon>Burkholderiales</taxon>
        <taxon>Thiobacteraceae</taxon>
        <taxon>Thiobacter</taxon>
    </lineage>
</organism>
<evidence type="ECO:0000259" key="3">
    <source>
        <dbReference type="Pfam" id="PF01551"/>
    </source>
</evidence>
<dbReference type="InterPro" id="IPR011055">
    <property type="entry name" value="Dup_hybrid_motif"/>
</dbReference>
<evidence type="ECO:0000256" key="1">
    <source>
        <dbReference type="ARBA" id="ARBA00022729"/>
    </source>
</evidence>
<dbReference type="SUPFAM" id="SSF51261">
    <property type="entry name" value="Duplicated hybrid motif"/>
    <property type="match status" value="1"/>
</dbReference>
<evidence type="ECO:0000313" key="5">
    <source>
        <dbReference type="Proteomes" id="UP001482231"/>
    </source>
</evidence>
<name>A0ABV0EJ75_9BURK</name>
<dbReference type="Proteomes" id="UP001482231">
    <property type="component" value="Unassembled WGS sequence"/>
</dbReference>
<dbReference type="Gene3D" id="2.70.70.10">
    <property type="entry name" value="Glucose Permease (Domain IIA)"/>
    <property type="match status" value="1"/>
</dbReference>
<feature type="transmembrane region" description="Helical" evidence="2">
    <location>
        <begin position="23"/>
        <end position="46"/>
    </location>
</feature>
<keyword evidence="2" id="KW-1133">Transmembrane helix</keyword>
<protein>
    <submittedName>
        <fullName evidence="4">M23 family metallopeptidase</fullName>
        <ecNumber evidence="4">3.4.24.-</ecNumber>
    </submittedName>
</protein>
<dbReference type="RefSeq" id="WP_347308578.1">
    <property type="nucleotide sequence ID" value="NZ_JBAJEX010000007.1"/>
</dbReference>
<accession>A0ABV0EJ75</accession>
<keyword evidence="2" id="KW-0812">Transmembrane</keyword>
<feature type="domain" description="M23ase beta-sheet core" evidence="3">
    <location>
        <begin position="203"/>
        <end position="297"/>
    </location>
</feature>
<keyword evidence="4" id="KW-0378">Hydrolase</keyword>
<comment type="caution">
    <text evidence="4">The sequence shown here is derived from an EMBL/GenBank/DDBJ whole genome shotgun (WGS) entry which is preliminary data.</text>
</comment>
<dbReference type="PANTHER" id="PTHR21666:SF289">
    <property type="entry name" value="L-ALA--D-GLU ENDOPEPTIDASE"/>
    <property type="match status" value="1"/>
</dbReference>
<gene>
    <name evidence="4" type="ORF">V6E02_09625</name>
</gene>
<keyword evidence="1" id="KW-0732">Signal</keyword>
<evidence type="ECO:0000256" key="2">
    <source>
        <dbReference type="SAM" id="Phobius"/>
    </source>
</evidence>
<dbReference type="CDD" id="cd12797">
    <property type="entry name" value="M23_peptidase"/>
    <property type="match status" value="1"/>
</dbReference>
<dbReference type="PANTHER" id="PTHR21666">
    <property type="entry name" value="PEPTIDASE-RELATED"/>
    <property type="match status" value="1"/>
</dbReference>
<dbReference type="EC" id="3.4.24.-" evidence="4"/>
<dbReference type="Pfam" id="PF01551">
    <property type="entry name" value="Peptidase_M23"/>
    <property type="match status" value="1"/>
</dbReference>
<keyword evidence="5" id="KW-1185">Reference proteome</keyword>
<evidence type="ECO:0000313" key="4">
    <source>
        <dbReference type="EMBL" id="MEO1767469.1"/>
    </source>
</evidence>
<dbReference type="GO" id="GO:0016787">
    <property type="term" value="F:hydrolase activity"/>
    <property type="evidence" value="ECO:0007669"/>
    <property type="project" value="UniProtKB-KW"/>
</dbReference>